<protein>
    <submittedName>
        <fullName evidence="11">Homogentisate 1,2-dioxygenase</fullName>
    </submittedName>
</protein>
<evidence type="ECO:0000256" key="1">
    <source>
        <dbReference type="ARBA" id="ARBA00001962"/>
    </source>
</evidence>
<sequence>MYPLKKGKVPNQAHVGIPEGTFEEEHGRKGFFGKTAHLYHAHPPTGWIRFEGSLRPHKFDLNEAKPSDLTDPRGVPLPFLGNADVRLSVSRRPAPMPYYCRNADWDELWFVHRGQGTVETDFGPLPFERGDYLVIPRAVTYRMVPESTDNFFLLVESKGEFEQPEKGLIGQHALYDPGVIVVPEPAPQLDDNREWEVRILADGEYSSVFYPWNPIDVVGWKGDLTAWKINLRDIRPVMSHRAHLPPSVHTTFVTSGAVVCSFVPRPLEEDADALRVPFFHRNTDYDEFLFYHDGDFFSRDNIRAGMATLHPRGIHHGPHPKALANQRQKTHTDEYAVMLDGLNPIRVLEGGQAVEDPDYWRSWQG</sequence>
<dbReference type="InterPro" id="IPR014710">
    <property type="entry name" value="RmlC-like_jellyroll"/>
</dbReference>
<evidence type="ECO:0000256" key="4">
    <source>
        <dbReference type="ARBA" id="ARBA00022964"/>
    </source>
</evidence>
<dbReference type="RefSeq" id="WP_194451126.1">
    <property type="nucleotide sequence ID" value="NZ_CP063849.1"/>
</dbReference>
<proteinExistence type="inferred from homology"/>
<dbReference type="GO" id="GO:0006570">
    <property type="term" value="P:tyrosine metabolic process"/>
    <property type="evidence" value="ECO:0007669"/>
    <property type="project" value="InterPro"/>
</dbReference>
<evidence type="ECO:0000259" key="10">
    <source>
        <dbReference type="Pfam" id="PF20510"/>
    </source>
</evidence>
<comment type="similarity">
    <text evidence="2">Belongs to the homogentisate dioxygenase family.</text>
</comment>
<dbReference type="Pfam" id="PF04209">
    <property type="entry name" value="HgmA_C"/>
    <property type="match status" value="1"/>
</dbReference>
<feature type="domain" description="Homogentisate 1,2-dioxygenase N-terminal" evidence="10">
    <location>
        <begin position="100"/>
        <end position="231"/>
    </location>
</feature>
<evidence type="ECO:0000313" key="11">
    <source>
        <dbReference type="EMBL" id="QOY89464.1"/>
    </source>
</evidence>
<evidence type="ECO:0000256" key="3">
    <source>
        <dbReference type="ARBA" id="ARBA00022723"/>
    </source>
</evidence>
<dbReference type="AlphaFoldDB" id="A0A7S7NTJ4"/>
<evidence type="ECO:0000256" key="5">
    <source>
        <dbReference type="ARBA" id="ARBA00023002"/>
    </source>
</evidence>
<dbReference type="PANTHER" id="PTHR11056:SF0">
    <property type="entry name" value="HOMOGENTISATE 1,2-DIOXYGENASE"/>
    <property type="match status" value="1"/>
</dbReference>
<gene>
    <name evidence="11" type="ORF">IRI77_05800</name>
</gene>
<feature type="binding site" evidence="8">
    <location>
        <position position="286"/>
    </location>
    <ligand>
        <name>Fe cation</name>
        <dbReference type="ChEBI" id="CHEBI:24875"/>
    </ligand>
</feature>
<keyword evidence="3 8" id="KW-0479">Metal-binding</keyword>
<dbReference type="Proteomes" id="UP000593892">
    <property type="component" value="Chromosome"/>
</dbReference>
<keyword evidence="12" id="KW-1185">Reference proteome</keyword>
<accession>A0A7S7NTJ4</accession>
<dbReference type="KEGG" id="pfer:IRI77_05800"/>
<dbReference type="CDD" id="cd02208">
    <property type="entry name" value="cupin_RmlC-like"/>
    <property type="match status" value="1"/>
</dbReference>
<name>A0A7S7NTJ4_PALFE</name>
<dbReference type="InterPro" id="IPR046451">
    <property type="entry name" value="HgmA_C"/>
</dbReference>
<dbReference type="EMBL" id="CP063849">
    <property type="protein sequence ID" value="QOY89464.1"/>
    <property type="molecule type" value="Genomic_DNA"/>
</dbReference>
<organism evidence="11 12">
    <name type="scientific">Paludibaculum fermentans</name>
    <dbReference type="NCBI Taxonomy" id="1473598"/>
    <lineage>
        <taxon>Bacteria</taxon>
        <taxon>Pseudomonadati</taxon>
        <taxon>Acidobacteriota</taxon>
        <taxon>Terriglobia</taxon>
        <taxon>Bryobacterales</taxon>
        <taxon>Bryobacteraceae</taxon>
        <taxon>Paludibaculum</taxon>
    </lineage>
</organism>
<dbReference type="InterPro" id="IPR011051">
    <property type="entry name" value="RmlC_Cupin_sf"/>
</dbReference>
<evidence type="ECO:0000259" key="9">
    <source>
        <dbReference type="Pfam" id="PF04209"/>
    </source>
</evidence>
<feature type="domain" description="Homogentisate 1,2-dioxygenase C-terminal" evidence="9">
    <location>
        <begin position="258"/>
        <end position="365"/>
    </location>
</feature>
<evidence type="ECO:0000256" key="8">
    <source>
        <dbReference type="PIRSR" id="PIRSR605708-2"/>
    </source>
</evidence>
<evidence type="ECO:0000256" key="6">
    <source>
        <dbReference type="ARBA" id="ARBA00023004"/>
    </source>
</evidence>
<keyword evidence="4 11" id="KW-0223">Dioxygenase</keyword>
<dbReference type="Pfam" id="PF20510">
    <property type="entry name" value="HgmA_N"/>
    <property type="match status" value="1"/>
</dbReference>
<dbReference type="PANTHER" id="PTHR11056">
    <property type="entry name" value="HOMOGENTISATE 1,2-DIOXYGENASE"/>
    <property type="match status" value="1"/>
</dbReference>
<feature type="binding site" evidence="8">
    <location>
        <position position="280"/>
    </location>
    <ligand>
        <name>Fe cation</name>
        <dbReference type="ChEBI" id="CHEBI:24875"/>
    </ligand>
</feature>
<dbReference type="GO" id="GO:0004411">
    <property type="term" value="F:homogentisate 1,2-dioxygenase activity"/>
    <property type="evidence" value="ECO:0007669"/>
    <property type="project" value="InterPro"/>
</dbReference>
<evidence type="ECO:0000313" key="12">
    <source>
        <dbReference type="Proteomes" id="UP000593892"/>
    </source>
</evidence>
<feature type="active site" description="Proton acceptor" evidence="7">
    <location>
        <position position="243"/>
    </location>
</feature>
<dbReference type="SUPFAM" id="SSF51182">
    <property type="entry name" value="RmlC-like cupins"/>
    <property type="match status" value="1"/>
</dbReference>
<dbReference type="GO" id="GO:0046872">
    <property type="term" value="F:metal ion binding"/>
    <property type="evidence" value="ECO:0007669"/>
    <property type="project" value="UniProtKB-KW"/>
</dbReference>
<dbReference type="InterPro" id="IPR005708">
    <property type="entry name" value="Homogentis_dOase"/>
</dbReference>
<feature type="binding site" evidence="8">
    <location>
        <position position="316"/>
    </location>
    <ligand>
        <name>Fe cation</name>
        <dbReference type="ChEBI" id="CHEBI:24875"/>
    </ligand>
</feature>
<keyword evidence="5" id="KW-0560">Oxidoreductase</keyword>
<feature type="binding site" evidence="8">
    <location>
        <position position="316"/>
    </location>
    <ligand>
        <name>homogentisate</name>
        <dbReference type="ChEBI" id="CHEBI:16169"/>
    </ligand>
</feature>
<evidence type="ECO:0000256" key="7">
    <source>
        <dbReference type="PIRSR" id="PIRSR605708-1"/>
    </source>
</evidence>
<dbReference type="InterPro" id="IPR046452">
    <property type="entry name" value="HgmA_N"/>
</dbReference>
<comment type="cofactor">
    <cofactor evidence="1 8">
        <name>Fe cation</name>
        <dbReference type="ChEBI" id="CHEBI:24875"/>
    </cofactor>
</comment>
<dbReference type="GO" id="GO:0005737">
    <property type="term" value="C:cytoplasm"/>
    <property type="evidence" value="ECO:0007669"/>
    <property type="project" value="TreeGrafter"/>
</dbReference>
<evidence type="ECO:0000256" key="2">
    <source>
        <dbReference type="ARBA" id="ARBA00007757"/>
    </source>
</evidence>
<reference evidence="11 12" key="1">
    <citation type="submission" date="2020-10" db="EMBL/GenBank/DDBJ databases">
        <title>Complete genome sequence of Paludibaculum fermentans P105T, a facultatively anaerobic acidobacterium capable of dissimilatory Fe(III) reduction.</title>
        <authorList>
            <person name="Dedysh S.N."/>
            <person name="Beletsky A.V."/>
            <person name="Kulichevskaya I.S."/>
            <person name="Mardanov A.V."/>
            <person name="Ravin N.V."/>
        </authorList>
    </citation>
    <scope>NUCLEOTIDE SEQUENCE [LARGE SCALE GENOMIC DNA]</scope>
    <source>
        <strain evidence="11 12">P105</strain>
    </source>
</reference>
<keyword evidence="6 8" id="KW-0408">Iron</keyword>
<dbReference type="Gene3D" id="2.60.120.10">
    <property type="entry name" value="Jelly Rolls"/>
    <property type="match status" value="2"/>
</dbReference>
<dbReference type="GO" id="GO:0006559">
    <property type="term" value="P:L-phenylalanine catabolic process"/>
    <property type="evidence" value="ECO:0007669"/>
    <property type="project" value="InterPro"/>
</dbReference>